<dbReference type="Gene3D" id="1.25.40.10">
    <property type="entry name" value="Tetratricopeptide repeat domain"/>
    <property type="match status" value="1"/>
</dbReference>
<evidence type="ECO:0000313" key="10">
    <source>
        <dbReference type="EMBL" id="CAF1683386.1"/>
    </source>
</evidence>
<dbReference type="GO" id="GO:0090729">
    <property type="term" value="F:toxin activity"/>
    <property type="evidence" value="ECO:0007669"/>
    <property type="project" value="UniProtKB-KW"/>
</dbReference>
<keyword evidence="7" id="KW-0843">Virulence</keyword>
<gene>
    <name evidence="10" type="ORF">XAT740_LOCUS61185</name>
</gene>
<evidence type="ECO:0000256" key="6">
    <source>
        <dbReference type="ARBA" id="ARBA00022695"/>
    </source>
</evidence>
<dbReference type="GO" id="GO:0003950">
    <property type="term" value="F:NAD+ poly-ADP-ribosyltransferase activity"/>
    <property type="evidence" value="ECO:0007669"/>
    <property type="project" value="TreeGrafter"/>
</dbReference>
<keyword evidence="6" id="KW-0548">Nucleotidyltransferase</keyword>
<name>A0A816H9Z2_ADIRI</name>
<comment type="subcellular location">
    <subcellularLocation>
        <location evidence="1">Secreted</location>
    </subcellularLocation>
</comment>
<sequence length="437" mass="50440">MEMMHQKTISECSSPSNRPIPQRQKIDEPFLFHISNLPQTRERSMTQLNGKFVHSQVLMYRLLEIPSSANDTNKLITVIKQIPGHSSDSTTNQFNEFEQNYTKANAIQWYTKETPLYSYLNEALRTQNIDLIFSYGFFIQDIQEQLKEYQYQHCITVHRGQLISNRELQILRHSEGKLISINSFFSTSIDRAEAIFRLCLDTSIDVDKKRVLFTIDLNPAVVTKKPFADVSSLSDFSNEKEILIMLGSIFRIHRVTRGTDEEKCVYIIEMKLSGDNDHDLKSIIESIKADNGERDGESSLLLFGHALRDIGKFDDAQKYYEQGLSQLTVDKKKLISRYYHALGNAMDDKGDCNSSLTLFRKARHILRYVDDFDKERLARINISLGATYSNKGYYRQAIKSNGKALCLLIPMRDNNMNDHLIVMCLFNISEALLKMNH</sequence>
<feature type="non-terminal residue" evidence="10">
    <location>
        <position position="437"/>
    </location>
</feature>
<keyword evidence="2" id="KW-0964">Secreted</keyword>
<evidence type="ECO:0000256" key="2">
    <source>
        <dbReference type="ARBA" id="ARBA00022525"/>
    </source>
</evidence>
<dbReference type="EMBL" id="CAJNOR010015832">
    <property type="protein sequence ID" value="CAF1683386.1"/>
    <property type="molecule type" value="Genomic_DNA"/>
</dbReference>
<dbReference type="Pfam" id="PF13181">
    <property type="entry name" value="TPR_8"/>
    <property type="match status" value="1"/>
</dbReference>
<evidence type="ECO:0000259" key="9">
    <source>
        <dbReference type="Pfam" id="PF03496"/>
    </source>
</evidence>
<evidence type="ECO:0000256" key="3">
    <source>
        <dbReference type="ARBA" id="ARBA00022656"/>
    </source>
</evidence>
<dbReference type="InterPro" id="IPR011990">
    <property type="entry name" value="TPR-like_helical_dom_sf"/>
</dbReference>
<evidence type="ECO:0000256" key="8">
    <source>
        <dbReference type="SAM" id="MobiDB-lite"/>
    </source>
</evidence>
<feature type="domain" description="ADP ribosyltransferase" evidence="9">
    <location>
        <begin position="103"/>
        <end position="270"/>
    </location>
</feature>
<dbReference type="PANTHER" id="PTHR10339">
    <property type="entry name" value="ADP-RIBOSYLTRANSFERASE"/>
    <property type="match status" value="1"/>
</dbReference>
<keyword evidence="5" id="KW-0808">Transferase</keyword>
<dbReference type="InterPro" id="IPR019734">
    <property type="entry name" value="TPR_rpt"/>
</dbReference>
<keyword evidence="4" id="KW-0328">Glycosyltransferase</keyword>
<protein>
    <recommendedName>
        <fullName evidence="9">ADP ribosyltransferase domain-containing protein</fullName>
    </recommendedName>
</protein>
<dbReference type="GO" id="GO:0016779">
    <property type="term" value="F:nucleotidyltransferase activity"/>
    <property type="evidence" value="ECO:0007669"/>
    <property type="project" value="UniProtKB-KW"/>
</dbReference>
<dbReference type="PROSITE" id="PS51996">
    <property type="entry name" value="TR_MART"/>
    <property type="match status" value="1"/>
</dbReference>
<feature type="compositionally biased region" description="Polar residues" evidence="8">
    <location>
        <begin position="7"/>
        <end position="19"/>
    </location>
</feature>
<dbReference type="Proteomes" id="UP000663828">
    <property type="component" value="Unassembled WGS sequence"/>
</dbReference>
<dbReference type="Pfam" id="PF03496">
    <property type="entry name" value="ADPrib_exo_Tox"/>
    <property type="match status" value="1"/>
</dbReference>
<proteinExistence type="predicted"/>
<dbReference type="AlphaFoldDB" id="A0A816H9Z2"/>
<evidence type="ECO:0000313" key="11">
    <source>
        <dbReference type="Proteomes" id="UP000663828"/>
    </source>
</evidence>
<evidence type="ECO:0000256" key="7">
    <source>
        <dbReference type="ARBA" id="ARBA00023026"/>
    </source>
</evidence>
<keyword evidence="3" id="KW-0800">Toxin</keyword>
<keyword evidence="11" id="KW-1185">Reference proteome</keyword>
<dbReference type="SUPFAM" id="SSF56399">
    <property type="entry name" value="ADP-ribosylation"/>
    <property type="match status" value="1"/>
</dbReference>
<evidence type="ECO:0000256" key="5">
    <source>
        <dbReference type="ARBA" id="ARBA00022679"/>
    </source>
</evidence>
<accession>A0A816H9Z2</accession>
<dbReference type="InterPro" id="IPR003540">
    <property type="entry name" value="ADP-ribosyltransferase"/>
</dbReference>
<dbReference type="InterPro" id="IPR050999">
    <property type="entry name" value="ADP-ribosyltransferase_ARG"/>
</dbReference>
<reference evidence="10" key="1">
    <citation type="submission" date="2021-02" db="EMBL/GenBank/DDBJ databases">
        <authorList>
            <person name="Nowell W R."/>
        </authorList>
    </citation>
    <scope>NUCLEOTIDE SEQUENCE</scope>
</reference>
<evidence type="ECO:0000256" key="4">
    <source>
        <dbReference type="ARBA" id="ARBA00022676"/>
    </source>
</evidence>
<dbReference type="Gene3D" id="3.90.176.10">
    <property type="entry name" value="Toxin ADP-ribosyltransferase, Chain A, domain 1"/>
    <property type="match status" value="1"/>
</dbReference>
<dbReference type="GO" id="GO:0005576">
    <property type="term" value="C:extracellular region"/>
    <property type="evidence" value="ECO:0007669"/>
    <property type="project" value="UniProtKB-SubCell"/>
</dbReference>
<feature type="region of interest" description="Disordered" evidence="8">
    <location>
        <begin position="1"/>
        <end position="23"/>
    </location>
</feature>
<comment type="caution">
    <text evidence="10">The sequence shown here is derived from an EMBL/GenBank/DDBJ whole genome shotgun (WGS) entry which is preliminary data.</text>
</comment>
<organism evidence="10 11">
    <name type="scientific">Adineta ricciae</name>
    <name type="common">Rotifer</name>
    <dbReference type="NCBI Taxonomy" id="249248"/>
    <lineage>
        <taxon>Eukaryota</taxon>
        <taxon>Metazoa</taxon>
        <taxon>Spiralia</taxon>
        <taxon>Gnathifera</taxon>
        <taxon>Rotifera</taxon>
        <taxon>Eurotatoria</taxon>
        <taxon>Bdelloidea</taxon>
        <taxon>Adinetida</taxon>
        <taxon>Adinetidae</taxon>
        <taxon>Adineta</taxon>
    </lineage>
</organism>
<dbReference type="SUPFAM" id="SSF48452">
    <property type="entry name" value="TPR-like"/>
    <property type="match status" value="1"/>
</dbReference>
<evidence type="ECO:0000256" key="1">
    <source>
        <dbReference type="ARBA" id="ARBA00004613"/>
    </source>
</evidence>
<dbReference type="PANTHER" id="PTHR10339:SF25">
    <property type="entry name" value="SECRETED EXOENZYME S"/>
    <property type="match status" value="1"/>
</dbReference>